<name>A0A8X6UL48_NEPPI</name>
<gene>
    <name evidence="2" type="ORF">NPIL_633851</name>
</gene>
<comment type="caution">
    <text evidence="2">The sequence shown here is derived from an EMBL/GenBank/DDBJ whole genome shotgun (WGS) entry which is preliminary data.</text>
</comment>
<feature type="region of interest" description="Disordered" evidence="1">
    <location>
        <begin position="38"/>
        <end position="63"/>
    </location>
</feature>
<feature type="compositionally biased region" description="Basic and acidic residues" evidence="1">
    <location>
        <begin position="140"/>
        <end position="152"/>
    </location>
</feature>
<evidence type="ECO:0000256" key="1">
    <source>
        <dbReference type="SAM" id="MobiDB-lite"/>
    </source>
</evidence>
<accession>A0A8X6UL48</accession>
<dbReference type="EMBL" id="BMAW01083332">
    <property type="protein sequence ID" value="GFU33266.1"/>
    <property type="molecule type" value="Genomic_DNA"/>
</dbReference>
<dbReference type="AlphaFoldDB" id="A0A8X6UL48"/>
<organism evidence="2 3">
    <name type="scientific">Nephila pilipes</name>
    <name type="common">Giant wood spider</name>
    <name type="synonym">Nephila maculata</name>
    <dbReference type="NCBI Taxonomy" id="299642"/>
    <lineage>
        <taxon>Eukaryota</taxon>
        <taxon>Metazoa</taxon>
        <taxon>Ecdysozoa</taxon>
        <taxon>Arthropoda</taxon>
        <taxon>Chelicerata</taxon>
        <taxon>Arachnida</taxon>
        <taxon>Araneae</taxon>
        <taxon>Araneomorphae</taxon>
        <taxon>Entelegynae</taxon>
        <taxon>Araneoidea</taxon>
        <taxon>Nephilidae</taxon>
        <taxon>Nephila</taxon>
    </lineage>
</organism>
<feature type="compositionally biased region" description="Basic and acidic residues" evidence="1">
    <location>
        <begin position="117"/>
        <end position="129"/>
    </location>
</feature>
<evidence type="ECO:0000313" key="3">
    <source>
        <dbReference type="Proteomes" id="UP000887013"/>
    </source>
</evidence>
<evidence type="ECO:0000313" key="2">
    <source>
        <dbReference type="EMBL" id="GFU33266.1"/>
    </source>
</evidence>
<proteinExistence type="predicted"/>
<keyword evidence="3" id="KW-1185">Reference proteome</keyword>
<sequence>MLRAVKWASGSKYHSQRYPLRCKRLQRCLGAGALDRTLPLSSTEPATPHRGQPVPSPVKRPARHQCALGVSLDAPDLSCRSQARIKRESWRESDSEHRDSTDPTRWERESLQAPEPVTRKTEKMSRRVDGPAPVSEPLEEQTKGDFDSIHIP</sequence>
<protein>
    <submittedName>
        <fullName evidence="2">Uncharacterized protein</fullName>
    </submittedName>
</protein>
<feature type="compositionally biased region" description="Basic and acidic residues" evidence="1">
    <location>
        <begin position="85"/>
        <end position="110"/>
    </location>
</feature>
<feature type="region of interest" description="Disordered" evidence="1">
    <location>
        <begin position="84"/>
        <end position="152"/>
    </location>
</feature>
<reference evidence="2" key="1">
    <citation type="submission" date="2020-08" db="EMBL/GenBank/DDBJ databases">
        <title>Multicomponent nature underlies the extraordinary mechanical properties of spider dragline silk.</title>
        <authorList>
            <person name="Kono N."/>
            <person name="Nakamura H."/>
            <person name="Mori M."/>
            <person name="Yoshida Y."/>
            <person name="Ohtoshi R."/>
            <person name="Malay A.D."/>
            <person name="Moran D.A.P."/>
            <person name="Tomita M."/>
            <person name="Numata K."/>
            <person name="Arakawa K."/>
        </authorList>
    </citation>
    <scope>NUCLEOTIDE SEQUENCE</scope>
</reference>
<dbReference type="Proteomes" id="UP000887013">
    <property type="component" value="Unassembled WGS sequence"/>
</dbReference>